<feature type="region of interest" description="Disordered" evidence="4">
    <location>
        <begin position="203"/>
        <end position="269"/>
    </location>
</feature>
<dbReference type="Proteomes" id="UP000178493">
    <property type="component" value="Unassembled WGS sequence"/>
</dbReference>
<accession>A0A1G1W5Y8</accession>
<evidence type="ECO:0000256" key="2">
    <source>
        <dbReference type="ARBA" id="ARBA00022525"/>
    </source>
</evidence>
<keyword evidence="2" id="KW-0964">Secreted</keyword>
<feature type="region of interest" description="Disordered" evidence="4">
    <location>
        <begin position="307"/>
        <end position="335"/>
    </location>
</feature>
<comment type="caution">
    <text evidence="7">The sequence shown here is derived from an EMBL/GenBank/DDBJ whole genome shotgun (WGS) entry which is preliminary data.</text>
</comment>
<keyword evidence="3" id="KW-0732">Signal</keyword>
<evidence type="ECO:0000256" key="4">
    <source>
        <dbReference type="SAM" id="MobiDB-lite"/>
    </source>
</evidence>
<feature type="transmembrane region" description="Helical" evidence="5">
    <location>
        <begin position="274"/>
        <end position="299"/>
    </location>
</feature>
<evidence type="ECO:0000259" key="6">
    <source>
        <dbReference type="Pfam" id="PF24517"/>
    </source>
</evidence>
<comment type="subcellular location">
    <subcellularLocation>
        <location evidence="1">Secreted</location>
    </subcellularLocation>
</comment>
<proteinExistence type="predicted"/>
<keyword evidence="5" id="KW-0472">Membrane</keyword>
<evidence type="ECO:0000256" key="3">
    <source>
        <dbReference type="ARBA" id="ARBA00022729"/>
    </source>
</evidence>
<name>A0A1G1W5Y8_9BACT</name>
<feature type="domain" description="Carbohydrate-binding module family 96" evidence="6">
    <location>
        <begin position="31"/>
        <end position="207"/>
    </location>
</feature>
<evidence type="ECO:0000313" key="8">
    <source>
        <dbReference type="Proteomes" id="UP000178493"/>
    </source>
</evidence>
<organism evidence="7 8">
    <name type="scientific">Candidatus Woykebacteria bacterium GWB1_45_5</name>
    <dbReference type="NCBI Taxonomy" id="1802592"/>
    <lineage>
        <taxon>Bacteria</taxon>
        <taxon>Candidatus Woykeibacteriota</taxon>
    </lineage>
</organism>
<evidence type="ECO:0000313" key="7">
    <source>
        <dbReference type="EMBL" id="OGY23106.1"/>
    </source>
</evidence>
<dbReference type="Pfam" id="PF24517">
    <property type="entry name" value="CBM96"/>
    <property type="match status" value="1"/>
</dbReference>
<dbReference type="GO" id="GO:0005576">
    <property type="term" value="C:extracellular region"/>
    <property type="evidence" value="ECO:0007669"/>
    <property type="project" value="UniProtKB-SubCell"/>
</dbReference>
<evidence type="ECO:0000256" key="1">
    <source>
        <dbReference type="ARBA" id="ARBA00004613"/>
    </source>
</evidence>
<feature type="compositionally biased region" description="Basic and acidic residues" evidence="4">
    <location>
        <begin position="310"/>
        <end position="335"/>
    </location>
</feature>
<dbReference type="AlphaFoldDB" id="A0A1G1W5Y8"/>
<reference evidence="7 8" key="1">
    <citation type="journal article" date="2016" name="Nat. Commun.">
        <title>Thousands of microbial genomes shed light on interconnected biogeochemical processes in an aquifer system.</title>
        <authorList>
            <person name="Anantharaman K."/>
            <person name="Brown C.T."/>
            <person name="Hug L.A."/>
            <person name="Sharon I."/>
            <person name="Castelle C.J."/>
            <person name="Probst A.J."/>
            <person name="Thomas B.C."/>
            <person name="Singh A."/>
            <person name="Wilkins M.J."/>
            <person name="Karaoz U."/>
            <person name="Brodie E.L."/>
            <person name="Williams K.H."/>
            <person name="Hubbard S.S."/>
            <person name="Banfield J.F."/>
        </authorList>
    </citation>
    <scope>NUCLEOTIDE SEQUENCE [LARGE SCALE GENOMIC DNA]</scope>
</reference>
<dbReference type="EMBL" id="MHCO01000036">
    <property type="protein sequence ID" value="OGY23106.1"/>
    <property type="molecule type" value="Genomic_DNA"/>
</dbReference>
<dbReference type="InterPro" id="IPR055372">
    <property type="entry name" value="CBM96"/>
</dbReference>
<evidence type="ECO:0000256" key="5">
    <source>
        <dbReference type="SAM" id="Phobius"/>
    </source>
</evidence>
<keyword evidence="5" id="KW-1133">Transmembrane helix</keyword>
<protein>
    <recommendedName>
        <fullName evidence="6">Carbohydrate-binding module family 96 domain-containing protein</fullName>
    </recommendedName>
</protein>
<dbReference type="NCBIfam" id="NF033679">
    <property type="entry name" value="DNRLRE_dom"/>
    <property type="match status" value="1"/>
</dbReference>
<gene>
    <name evidence="7" type="ORF">A2126_01625</name>
</gene>
<feature type="compositionally biased region" description="Low complexity" evidence="4">
    <location>
        <begin position="245"/>
        <end position="266"/>
    </location>
</feature>
<sequence>MKQIYLPFSIFVLCFTFLFLLPKINQASATTVTLTSTADAMIQSLNPNSTYGSNSHLDVMKSYPPETDPEGKTRSLIQFNLSSIPSSATINSATLAVYLYGCGGGGWSQTVNDLRIGRNKGAWAEYTVNWSNKPSFDTGTVLNYTAPCSLVGQYHSYNVKSFVSGWLAGNFQNYGVVLYGNELSGVSWIKFFYGREDPANKPPKLTIDYTVPTQPTTPEDGDQTSSPNPPKQGVTASDEESALKSSEQTAADSATTSAAKKATSSSAEKEKTGISAAGIALLTALVLLLIAVVAGYFVYRRRKRKLSNKKAAEGRTKEPLENQVLDSKDKPVTEV</sequence>
<keyword evidence="5" id="KW-0812">Transmembrane</keyword>